<reference evidence="2" key="1">
    <citation type="journal article" date="2022" name="Mol. Ecol. Resour.">
        <title>The genomes of chicory, endive, great burdock and yacon provide insights into Asteraceae palaeo-polyploidization history and plant inulin production.</title>
        <authorList>
            <person name="Fan W."/>
            <person name="Wang S."/>
            <person name="Wang H."/>
            <person name="Wang A."/>
            <person name="Jiang F."/>
            <person name="Liu H."/>
            <person name="Zhao H."/>
            <person name="Xu D."/>
            <person name="Zhang Y."/>
        </authorList>
    </citation>
    <scope>NUCLEOTIDE SEQUENCE [LARGE SCALE GENOMIC DNA]</scope>
    <source>
        <strain evidence="2">cv. Punajuju</strain>
    </source>
</reference>
<organism evidence="1 2">
    <name type="scientific">Cichorium intybus</name>
    <name type="common">Chicory</name>
    <dbReference type="NCBI Taxonomy" id="13427"/>
    <lineage>
        <taxon>Eukaryota</taxon>
        <taxon>Viridiplantae</taxon>
        <taxon>Streptophyta</taxon>
        <taxon>Embryophyta</taxon>
        <taxon>Tracheophyta</taxon>
        <taxon>Spermatophyta</taxon>
        <taxon>Magnoliopsida</taxon>
        <taxon>eudicotyledons</taxon>
        <taxon>Gunneridae</taxon>
        <taxon>Pentapetalae</taxon>
        <taxon>asterids</taxon>
        <taxon>campanulids</taxon>
        <taxon>Asterales</taxon>
        <taxon>Asteraceae</taxon>
        <taxon>Cichorioideae</taxon>
        <taxon>Cichorieae</taxon>
        <taxon>Cichoriinae</taxon>
        <taxon>Cichorium</taxon>
    </lineage>
</organism>
<reference evidence="1 2" key="2">
    <citation type="journal article" date="2022" name="Mol. Ecol. Resour.">
        <title>The genomes of chicory, endive, great burdock and yacon provide insights into Asteraceae paleo-polyploidization history and plant inulin production.</title>
        <authorList>
            <person name="Fan W."/>
            <person name="Wang S."/>
            <person name="Wang H."/>
            <person name="Wang A."/>
            <person name="Jiang F."/>
            <person name="Liu H."/>
            <person name="Zhao H."/>
            <person name="Xu D."/>
            <person name="Zhang Y."/>
        </authorList>
    </citation>
    <scope>NUCLEOTIDE SEQUENCE [LARGE SCALE GENOMIC DNA]</scope>
    <source>
        <strain evidence="2">cv. Punajuju</strain>
        <tissue evidence="1">Leaves</tissue>
    </source>
</reference>
<evidence type="ECO:0000313" key="2">
    <source>
        <dbReference type="Proteomes" id="UP001055811"/>
    </source>
</evidence>
<gene>
    <name evidence="1" type="ORF">L2E82_08740</name>
</gene>
<keyword evidence="2" id="KW-1185">Reference proteome</keyword>
<proteinExistence type="predicted"/>
<protein>
    <submittedName>
        <fullName evidence="1">Uncharacterized protein</fullName>
    </submittedName>
</protein>
<sequence>MKMTINWNAWLNFRFTIDSNLEITMEDLLGDELYALFYEFELSTILEVLFTNRQQYESKLEMMRTIRCPKKKQKPIENSNNLEINPNGDVAQEVAGTNEEQEVIENAKNEDTTPDWNSKLLESAMSHLTYFGEIYLGIGDEVEESTVLEIVSRCRPFYTCRLEELRKMKEDASGSSNSSHGRNEEQESTENVENRAGNQNEDQDLIENGENREEQRANENVEENPVNMVERRREKVDDSVNWFAHLVDQAIERRKRERPRRRRR</sequence>
<name>A0ACB9G801_CICIN</name>
<dbReference type="Proteomes" id="UP001055811">
    <property type="component" value="Linkage Group LG02"/>
</dbReference>
<accession>A0ACB9G801</accession>
<dbReference type="EMBL" id="CM042010">
    <property type="protein sequence ID" value="KAI3779171.1"/>
    <property type="molecule type" value="Genomic_DNA"/>
</dbReference>
<evidence type="ECO:0000313" key="1">
    <source>
        <dbReference type="EMBL" id="KAI3779171.1"/>
    </source>
</evidence>
<comment type="caution">
    <text evidence="1">The sequence shown here is derived from an EMBL/GenBank/DDBJ whole genome shotgun (WGS) entry which is preliminary data.</text>
</comment>